<dbReference type="EMBL" id="MNZO01000014">
    <property type="protein sequence ID" value="OIP87586.1"/>
    <property type="molecule type" value="Genomic_DNA"/>
</dbReference>
<protein>
    <submittedName>
        <fullName evidence="2">Uncharacterized protein</fullName>
    </submittedName>
</protein>
<dbReference type="AlphaFoldDB" id="A0A1J5I0I0"/>
<evidence type="ECO:0000256" key="1">
    <source>
        <dbReference type="SAM" id="Phobius"/>
    </source>
</evidence>
<accession>A0A1J5I0I0</accession>
<sequence length="221" mass="25471">MPKLSEKTIVLLVILFSVCFVSLLWFLNQKNSVGIPSSIGCTEEVKICPDSSTVGRSGINCEFTPCLESSTNSNISDWKTYQQNYFNFRYPPDFVSQPEQRYDDRYQQDFFDSQNEYVLSIVEYPNFNQKTSKPYVDEDEFIGLNYPQDKLIIGNRIGTKVCPRAGCEDMFDVIFSTDIKKSFYALSLQVGNHNQLVPEEELKKGKQVFTKILSTFKFTKQ</sequence>
<keyword evidence="1" id="KW-0812">Transmembrane</keyword>
<proteinExistence type="predicted"/>
<gene>
    <name evidence="2" type="ORF">AUK05_00905</name>
</gene>
<dbReference type="Proteomes" id="UP000182344">
    <property type="component" value="Unassembled WGS sequence"/>
</dbReference>
<feature type="transmembrane region" description="Helical" evidence="1">
    <location>
        <begin position="9"/>
        <end position="27"/>
    </location>
</feature>
<keyword evidence="1" id="KW-0472">Membrane</keyword>
<organism evidence="2 3">
    <name type="scientific">Candidatus Shapirobacteria bacterium CG2_30_35_20</name>
    <dbReference type="NCBI Taxonomy" id="1805376"/>
    <lineage>
        <taxon>Bacteria</taxon>
        <taxon>Candidatus Shapironibacteriota</taxon>
    </lineage>
</organism>
<evidence type="ECO:0000313" key="2">
    <source>
        <dbReference type="EMBL" id="OIP87586.1"/>
    </source>
</evidence>
<comment type="caution">
    <text evidence="2">The sequence shown here is derived from an EMBL/GenBank/DDBJ whole genome shotgun (WGS) entry which is preliminary data.</text>
</comment>
<keyword evidence="1" id="KW-1133">Transmembrane helix</keyword>
<dbReference type="STRING" id="1805376.AUK05_00905"/>
<reference evidence="2 3" key="1">
    <citation type="journal article" date="2016" name="Environ. Microbiol.">
        <title>Genomic resolution of a cold subsurface aquifer community provides metabolic insights for novel microbes adapted to high CO concentrations.</title>
        <authorList>
            <person name="Probst A.J."/>
            <person name="Castelle C.J."/>
            <person name="Singh A."/>
            <person name="Brown C.T."/>
            <person name="Anantharaman K."/>
            <person name="Sharon I."/>
            <person name="Hug L.A."/>
            <person name="Burstein D."/>
            <person name="Emerson J.B."/>
            <person name="Thomas B.C."/>
            <person name="Banfield J.F."/>
        </authorList>
    </citation>
    <scope>NUCLEOTIDE SEQUENCE [LARGE SCALE GENOMIC DNA]</scope>
    <source>
        <strain evidence="2">CG2_30_35_20</strain>
    </source>
</reference>
<name>A0A1J5I0I0_9BACT</name>
<evidence type="ECO:0000313" key="3">
    <source>
        <dbReference type="Proteomes" id="UP000182344"/>
    </source>
</evidence>